<dbReference type="InterPro" id="IPR017945">
    <property type="entry name" value="DHBP_synth_RibB-like_a/b_dom"/>
</dbReference>
<comment type="caution">
    <text evidence="15">The sequence shown here is derived from an EMBL/GenBank/DDBJ whole genome shotgun (WGS) entry which is preliminary data.</text>
</comment>
<comment type="catalytic activity">
    <reaction evidence="12 13">
        <text>L-threonine + hydrogencarbonate + ATP = L-threonylcarbamoyladenylate + diphosphate + H2O</text>
        <dbReference type="Rhea" id="RHEA:36407"/>
        <dbReference type="ChEBI" id="CHEBI:15377"/>
        <dbReference type="ChEBI" id="CHEBI:17544"/>
        <dbReference type="ChEBI" id="CHEBI:30616"/>
        <dbReference type="ChEBI" id="CHEBI:33019"/>
        <dbReference type="ChEBI" id="CHEBI:57926"/>
        <dbReference type="ChEBI" id="CHEBI:73682"/>
        <dbReference type="EC" id="2.7.7.87"/>
    </reaction>
</comment>
<keyword evidence="10 13" id="KW-0067">ATP-binding</keyword>
<evidence type="ECO:0000256" key="9">
    <source>
        <dbReference type="ARBA" id="ARBA00022741"/>
    </source>
</evidence>
<protein>
    <recommendedName>
        <fullName evidence="4 13">Threonylcarbamoyl-AMP synthase</fullName>
        <shortName evidence="13">TC-AMP synthase</shortName>
        <ecNumber evidence="3 13">2.7.7.87</ecNumber>
    </recommendedName>
    <alternativeName>
        <fullName evidence="11 13">L-threonylcarbamoyladenylate synthase</fullName>
    </alternativeName>
</protein>
<name>A0ABU0JBT6_9HYPH</name>
<evidence type="ECO:0000256" key="2">
    <source>
        <dbReference type="ARBA" id="ARBA00007663"/>
    </source>
</evidence>
<evidence type="ECO:0000256" key="3">
    <source>
        <dbReference type="ARBA" id="ARBA00012584"/>
    </source>
</evidence>
<comment type="subcellular location">
    <subcellularLocation>
        <location evidence="1 13">Cytoplasm</location>
    </subcellularLocation>
</comment>
<keyword evidence="16" id="KW-1185">Reference proteome</keyword>
<evidence type="ECO:0000256" key="4">
    <source>
        <dbReference type="ARBA" id="ARBA00015492"/>
    </source>
</evidence>
<dbReference type="PANTHER" id="PTHR17490:SF16">
    <property type="entry name" value="THREONYLCARBAMOYL-AMP SYNTHASE"/>
    <property type="match status" value="1"/>
</dbReference>
<evidence type="ECO:0000256" key="13">
    <source>
        <dbReference type="PIRNR" id="PIRNR004930"/>
    </source>
</evidence>
<dbReference type="GO" id="GO:0061710">
    <property type="term" value="F:L-threonylcarbamoyladenylate synthase"/>
    <property type="evidence" value="ECO:0007669"/>
    <property type="project" value="UniProtKB-EC"/>
</dbReference>
<dbReference type="Proteomes" id="UP001242480">
    <property type="component" value="Unassembled WGS sequence"/>
</dbReference>
<organism evidence="15 16">
    <name type="scientific">Labrys wisconsinensis</name>
    <dbReference type="NCBI Taxonomy" id="425677"/>
    <lineage>
        <taxon>Bacteria</taxon>
        <taxon>Pseudomonadati</taxon>
        <taxon>Pseudomonadota</taxon>
        <taxon>Alphaproteobacteria</taxon>
        <taxon>Hyphomicrobiales</taxon>
        <taxon>Xanthobacteraceae</taxon>
        <taxon>Labrys</taxon>
    </lineage>
</organism>
<dbReference type="Pfam" id="PF01300">
    <property type="entry name" value="Sua5_yciO_yrdC"/>
    <property type="match status" value="1"/>
</dbReference>
<evidence type="ECO:0000256" key="8">
    <source>
        <dbReference type="ARBA" id="ARBA00022695"/>
    </source>
</evidence>
<dbReference type="InterPro" id="IPR006070">
    <property type="entry name" value="Sua5-like_dom"/>
</dbReference>
<evidence type="ECO:0000256" key="10">
    <source>
        <dbReference type="ARBA" id="ARBA00022840"/>
    </source>
</evidence>
<dbReference type="InterPro" id="IPR038385">
    <property type="entry name" value="Sua5/YwlC_C"/>
</dbReference>
<keyword evidence="8 13" id="KW-0548">Nucleotidyltransferase</keyword>
<evidence type="ECO:0000256" key="11">
    <source>
        <dbReference type="ARBA" id="ARBA00029774"/>
    </source>
</evidence>
<dbReference type="Gene3D" id="3.40.50.11030">
    <property type="entry name" value="Threonylcarbamoyl-AMP synthase, C-terminal domain"/>
    <property type="match status" value="1"/>
</dbReference>
<evidence type="ECO:0000259" key="14">
    <source>
        <dbReference type="PROSITE" id="PS51163"/>
    </source>
</evidence>
<dbReference type="PROSITE" id="PS51163">
    <property type="entry name" value="YRDC"/>
    <property type="match status" value="1"/>
</dbReference>
<proteinExistence type="inferred from homology"/>
<evidence type="ECO:0000256" key="12">
    <source>
        <dbReference type="ARBA" id="ARBA00048366"/>
    </source>
</evidence>
<comment type="similarity">
    <text evidence="2 13">Belongs to the SUA5 family.</text>
</comment>
<dbReference type="Pfam" id="PF03481">
    <property type="entry name" value="Sua5_C"/>
    <property type="match status" value="1"/>
</dbReference>
<dbReference type="Gene3D" id="3.90.870.10">
    <property type="entry name" value="DHBP synthase"/>
    <property type="match status" value="1"/>
</dbReference>
<dbReference type="InterPro" id="IPR050156">
    <property type="entry name" value="TC-AMP_synthase_SUA5"/>
</dbReference>
<feature type="domain" description="YrdC-like" evidence="14">
    <location>
        <begin position="9"/>
        <end position="196"/>
    </location>
</feature>
<evidence type="ECO:0000256" key="7">
    <source>
        <dbReference type="ARBA" id="ARBA00022694"/>
    </source>
</evidence>
<dbReference type="EMBL" id="JAUSVX010000006">
    <property type="protein sequence ID" value="MDQ0470612.1"/>
    <property type="molecule type" value="Genomic_DNA"/>
</dbReference>
<evidence type="ECO:0000256" key="1">
    <source>
        <dbReference type="ARBA" id="ARBA00004496"/>
    </source>
</evidence>
<keyword evidence="6 13" id="KW-0808">Transferase</keyword>
<sequence length="324" mass="32549">MTLHLDAAPAAIARAAAILAEGGLVAFPTETVYGLGADATNGRAVAGIYAAKGRPSFNPLIAHVTGLEAARRHGLFSADAQRLARAFWPGPLTLVVPKAPGSIVSDIATAGLDSLALRVPSHPVARAILAAVDRPVAAPSANRSGHVSPTAAAHVAADLDGRIDAIVDGGPTDVGVESTILACLDGRVALLRPGGVTRAAIEAVLGHPLAEGPEGAAEAENDAPLAPGMLASHYAPRARVRLDARTVRPGEAWLGFGPAAPEGTPAVARNLSPSGDLAEAAANLFGMLRALDLAGTATIAVAAIPAEGLGEAIRDRLARAAAQR</sequence>
<dbReference type="InterPro" id="IPR010923">
    <property type="entry name" value="T(6)A37_SUA5"/>
</dbReference>
<evidence type="ECO:0000313" key="15">
    <source>
        <dbReference type="EMBL" id="MDQ0470612.1"/>
    </source>
</evidence>
<dbReference type="InterPro" id="IPR005145">
    <property type="entry name" value="Sua5_C"/>
</dbReference>
<dbReference type="PIRSF" id="PIRSF004930">
    <property type="entry name" value="Tln_factor_SUA5"/>
    <property type="match status" value="1"/>
</dbReference>
<reference evidence="15 16" key="1">
    <citation type="submission" date="2023-07" db="EMBL/GenBank/DDBJ databases">
        <title>Genomic Encyclopedia of Type Strains, Phase IV (KMG-IV): sequencing the most valuable type-strain genomes for metagenomic binning, comparative biology and taxonomic classification.</title>
        <authorList>
            <person name="Goeker M."/>
        </authorList>
    </citation>
    <scope>NUCLEOTIDE SEQUENCE [LARGE SCALE GENOMIC DNA]</scope>
    <source>
        <strain evidence="15 16">DSM 19619</strain>
    </source>
</reference>
<dbReference type="SUPFAM" id="SSF55821">
    <property type="entry name" value="YrdC/RibB"/>
    <property type="match status" value="1"/>
</dbReference>
<accession>A0ABU0JBT6</accession>
<keyword evidence="5 13" id="KW-0963">Cytoplasm</keyword>
<dbReference type="NCBIfam" id="TIGR00057">
    <property type="entry name" value="L-threonylcarbamoyladenylate synthase"/>
    <property type="match status" value="1"/>
</dbReference>
<dbReference type="EC" id="2.7.7.87" evidence="3 13"/>
<evidence type="ECO:0000256" key="5">
    <source>
        <dbReference type="ARBA" id="ARBA00022490"/>
    </source>
</evidence>
<keyword evidence="7 13" id="KW-0819">tRNA processing</keyword>
<dbReference type="PANTHER" id="PTHR17490">
    <property type="entry name" value="SUA5"/>
    <property type="match status" value="1"/>
</dbReference>
<comment type="function">
    <text evidence="13">Required for the formation of a threonylcarbamoyl group on adenosine at position 37 (t(6)A37) in tRNAs that read codons beginning with adenine.</text>
</comment>
<evidence type="ECO:0000313" key="16">
    <source>
        <dbReference type="Proteomes" id="UP001242480"/>
    </source>
</evidence>
<dbReference type="RefSeq" id="WP_307274717.1">
    <property type="nucleotide sequence ID" value="NZ_JAUSVX010000006.1"/>
</dbReference>
<evidence type="ECO:0000256" key="6">
    <source>
        <dbReference type="ARBA" id="ARBA00022679"/>
    </source>
</evidence>
<keyword evidence="9 13" id="KW-0547">Nucleotide-binding</keyword>
<gene>
    <name evidence="15" type="ORF">QO011_003631</name>
</gene>